<dbReference type="KEGG" id="scm:SCHCO_02500339"/>
<dbReference type="HOGENOM" id="CLU_977135_0_0_1"/>
<dbReference type="EMBL" id="GL377302">
    <property type="protein sequence ID" value="EFJ01514.1"/>
    <property type="molecule type" value="Genomic_DNA"/>
</dbReference>
<name>D8PNE4_SCHCM</name>
<sequence>MIRRIDGKAGWLSIRACSLCTNLLNRTSQRRCEETFALVAQCKLFGSNSFVAFMSDSTRSRGRDAWPPFTGQRPKLSFAPHADGNVSPSGNASYAAGPKYQDANFTPRMQPSAMPPPPCFNGGYSSSLSPSSTPATPGPNGMSRPARGESLGSAHPPPAAIVSLPARASLAPNMIYATPTRAAPAGGPLEGTGRFVPPAADIRAGQEEAAARLARQQGFAARPPPPPELATRLPPSVWPLPGQVHQFHSWLFASQLSALDMYSAAKIDRKALARALLTVPVPASC</sequence>
<dbReference type="AlphaFoldDB" id="D8PNE4"/>
<proteinExistence type="predicted"/>
<reference evidence="2 3" key="1">
    <citation type="journal article" date="2010" name="Nat. Biotechnol.">
        <title>Genome sequence of the model mushroom Schizophyllum commune.</title>
        <authorList>
            <person name="Ohm R.A."/>
            <person name="de Jong J.F."/>
            <person name="Lugones L.G."/>
            <person name="Aerts A."/>
            <person name="Kothe E."/>
            <person name="Stajich J.E."/>
            <person name="de Vries R.P."/>
            <person name="Record E."/>
            <person name="Levasseur A."/>
            <person name="Baker S.E."/>
            <person name="Bartholomew K.A."/>
            <person name="Coutinho P.M."/>
            <person name="Erdmann S."/>
            <person name="Fowler T.J."/>
            <person name="Gathman A.C."/>
            <person name="Lombard V."/>
            <person name="Henrissat B."/>
            <person name="Knabe N."/>
            <person name="Kuees U."/>
            <person name="Lilly W.W."/>
            <person name="Lindquist E."/>
            <person name="Lucas S."/>
            <person name="Magnuson J.K."/>
            <person name="Piumi F."/>
            <person name="Raudaskoski M."/>
            <person name="Salamov A."/>
            <person name="Schmutz J."/>
            <person name="Schwarze F.W.M.R."/>
            <person name="vanKuyk P.A."/>
            <person name="Horton J.S."/>
            <person name="Grigoriev I.V."/>
            <person name="Woesten H.A.B."/>
        </authorList>
    </citation>
    <scope>NUCLEOTIDE SEQUENCE [LARGE SCALE GENOMIC DNA]</scope>
    <source>
        <strain evidence="3">H4-8 / FGSC 9210</strain>
    </source>
</reference>
<evidence type="ECO:0000313" key="3">
    <source>
        <dbReference type="Proteomes" id="UP000007431"/>
    </source>
</evidence>
<evidence type="ECO:0000313" key="2">
    <source>
        <dbReference type="EMBL" id="EFJ01514.1"/>
    </source>
</evidence>
<dbReference type="GeneID" id="9595098"/>
<accession>D8PNE4</accession>
<organism evidence="3">
    <name type="scientific">Schizophyllum commune (strain H4-8 / FGSC 9210)</name>
    <name type="common">Split gill fungus</name>
    <dbReference type="NCBI Taxonomy" id="578458"/>
    <lineage>
        <taxon>Eukaryota</taxon>
        <taxon>Fungi</taxon>
        <taxon>Dikarya</taxon>
        <taxon>Basidiomycota</taxon>
        <taxon>Agaricomycotina</taxon>
        <taxon>Agaricomycetes</taxon>
        <taxon>Agaricomycetidae</taxon>
        <taxon>Agaricales</taxon>
        <taxon>Schizophyllaceae</taxon>
        <taxon>Schizophyllum</taxon>
    </lineage>
</organism>
<evidence type="ECO:0000256" key="1">
    <source>
        <dbReference type="SAM" id="MobiDB-lite"/>
    </source>
</evidence>
<dbReference type="RefSeq" id="XP_003036416.1">
    <property type="nucleotide sequence ID" value="XM_003036370.1"/>
</dbReference>
<dbReference type="InParanoid" id="D8PNE4"/>
<protein>
    <submittedName>
        <fullName evidence="2">Expressed protein</fullName>
    </submittedName>
</protein>
<dbReference type="OrthoDB" id="10513635at2759"/>
<dbReference type="Proteomes" id="UP000007431">
    <property type="component" value="Unassembled WGS sequence"/>
</dbReference>
<feature type="region of interest" description="Disordered" evidence="1">
    <location>
        <begin position="72"/>
        <end position="159"/>
    </location>
</feature>
<dbReference type="VEuPathDB" id="FungiDB:SCHCODRAFT_02500339"/>
<feature type="compositionally biased region" description="Low complexity" evidence="1">
    <location>
        <begin position="122"/>
        <end position="141"/>
    </location>
</feature>
<keyword evidence="3" id="KW-1185">Reference proteome</keyword>
<gene>
    <name evidence="2" type="ORF">SCHCODRAFT_83726</name>
</gene>